<protein>
    <submittedName>
        <fullName evidence="4">Putative pectin lyase/virulence factor</fullName>
    </submittedName>
</protein>
<proteinExistence type="predicted"/>
<evidence type="ECO:0000256" key="1">
    <source>
        <dbReference type="ARBA" id="ARBA00004191"/>
    </source>
</evidence>
<organism evidence="4 5">
    <name type="scientific">Lupinus albus</name>
    <name type="common">White lupine</name>
    <name type="synonym">Lupinus termis</name>
    <dbReference type="NCBI Taxonomy" id="3870"/>
    <lineage>
        <taxon>Eukaryota</taxon>
        <taxon>Viridiplantae</taxon>
        <taxon>Streptophyta</taxon>
        <taxon>Embryophyta</taxon>
        <taxon>Tracheophyta</taxon>
        <taxon>Spermatophyta</taxon>
        <taxon>Magnoliopsida</taxon>
        <taxon>eudicotyledons</taxon>
        <taxon>Gunneridae</taxon>
        <taxon>Pentapetalae</taxon>
        <taxon>rosids</taxon>
        <taxon>fabids</taxon>
        <taxon>Fabales</taxon>
        <taxon>Fabaceae</taxon>
        <taxon>Papilionoideae</taxon>
        <taxon>50 kb inversion clade</taxon>
        <taxon>genistoids sensu lato</taxon>
        <taxon>core genistoids</taxon>
        <taxon>Genisteae</taxon>
        <taxon>Lupinus</taxon>
    </lineage>
</organism>
<keyword evidence="2" id="KW-0134">Cell wall</keyword>
<dbReference type="SUPFAM" id="SSF51126">
    <property type="entry name" value="Pectin lyase-like"/>
    <property type="match status" value="1"/>
</dbReference>
<dbReference type="InterPro" id="IPR011050">
    <property type="entry name" value="Pectin_lyase_fold/virulence"/>
</dbReference>
<evidence type="ECO:0000313" key="5">
    <source>
        <dbReference type="Proteomes" id="UP000447434"/>
    </source>
</evidence>
<dbReference type="AlphaFoldDB" id="A0A6A4PBR1"/>
<comment type="subcellular location">
    <subcellularLocation>
        <location evidence="1">Secreted</location>
        <location evidence="1">Cell wall</location>
    </subcellularLocation>
</comment>
<dbReference type="EMBL" id="WOCE01000015">
    <property type="protein sequence ID" value="KAE9598504.1"/>
    <property type="molecule type" value="Genomic_DNA"/>
</dbReference>
<evidence type="ECO:0000313" key="4">
    <source>
        <dbReference type="EMBL" id="KAE9598504.1"/>
    </source>
</evidence>
<comment type="caution">
    <text evidence="4">The sequence shown here is derived from an EMBL/GenBank/DDBJ whole genome shotgun (WGS) entry which is preliminary data.</text>
</comment>
<dbReference type="InterPro" id="IPR012334">
    <property type="entry name" value="Pectin_lyas_fold"/>
</dbReference>
<dbReference type="OrthoDB" id="1746926at2759"/>
<keyword evidence="2" id="KW-0964">Secreted</keyword>
<gene>
    <name evidence="4" type="ORF">Lalb_Chr15g0081691</name>
</gene>
<evidence type="ECO:0000256" key="3">
    <source>
        <dbReference type="SAM" id="SignalP"/>
    </source>
</evidence>
<keyword evidence="4" id="KW-0456">Lyase</keyword>
<name>A0A6A4PBR1_LUPAL</name>
<feature type="chain" id="PRO_5025519840" evidence="3">
    <location>
        <begin position="26"/>
        <end position="80"/>
    </location>
</feature>
<sequence length="80" mass="9035">MENMHNSNIFIPFTFLILIFRFSNALDCSSPPKVIDVNQSGEGGSFRTIQSAIDSIPKPNTQWIHIRISAGTYTYGFFFS</sequence>
<dbReference type="Gene3D" id="2.160.20.10">
    <property type="entry name" value="Single-stranded right-handed beta-helix, Pectin lyase-like"/>
    <property type="match status" value="1"/>
</dbReference>
<feature type="signal peptide" evidence="3">
    <location>
        <begin position="1"/>
        <end position="25"/>
    </location>
</feature>
<reference evidence="5" key="1">
    <citation type="journal article" date="2020" name="Nat. Commun.">
        <title>Genome sequence of the cluster root forming white lupin.</title>
        <authorList>
            <person name="Hufnagel B."/>
            <person name="Marques A."/>
            <person name="Soriano A."/>
            <person name="Marques L."/>
            <person name="Divol F."/>
            <person name="Doumas P."/>
            <person name="Sallet E."/>
            <person name="Mancinotti D."/>
            <person name="Carrere S."/>
            <person name="Marande W."/>
            <person name="Arribat S."/>
            <person name="Keller J."/>
            <person name="Huneau C."/>
            <person name="Blein T."/>
            <person name="Aime D."/>
            <person name="Laguerre M."/>
            <person name="Taylor J."/>
            <person name="Schubert V."/>
            <person name="Nelson M."/>
            <person name="Geu-Flores F."/>
            <person name="Crespi M."/>
            <person name="Gallardo-Guerrero K."/>
            <person name="Delaux P.-M."/>
            <person name="Salse J."/>
            <person name="Berges H."/>
            <person name="Guyot R."/>
            <person name="Gouzy J."/>
            <person name="Peret B."/>
        </authorList>
    </citation>
    <scope>NUCLEOTIDE SEQUENCE [LARGE SCALE GENOMIC DNA]</scope>
    <source>
        <strain evidence="5">cv. Amiga</strain>
    </source>
</reference>
<evidence type="ECO:0000256" key="2">
    <source>
        <dbReference type="ARBA" id="ARBA00022512"/>
    </source>
</evidence>
<keyword evidence="3" id="KW-0732">Signal</keyword>
<keyword evidence="5" id="KW-1185">Reference proteome</keyword>
<dbReference type="Proteomes" id="UP000447434">
    <property type="component" value="Chromosome 15"/>
</dbReference>
<accession>A0A6A4PBR1</accession>
<dbReference type="GO" id="GO:0016829">
    <property type="term" value="F:lyase activity"/>
    <property type="evidence" value="ECO:0007669"/>
    <property type="project" value="UniProtKB-KW"/>
</dbReference>